<dbReference type="PROSITE" id="PS00073">
    <property type="entry name" value="ACYL_COA_DH_2"/>
    <property type="match status" value="1"/>
</dbReference>
<evidence type="ECO:0000256" key="2">
    <source>
        <dbReference type="ARBA" id="ARBA00009347"/>
    </source>
</evidence>
<evidence type="ECO:0000256" key="5">
    <source>
        <dbReference type="RuleBase" id="RU362125"/>
    </source>
</evidence>
<reference evidence="9" key="1">
    <citation type="journal article" date="2021" name="PeerJ">
        <title>Extensive microbial diversity within the chicken gut microbiome revealed by metagenomics and culture.</title>
        <authorList>
            <person name="Gilroy R."/>
            <person name="Ravi A."/>
            <person name="Getino M."/>
            <person name="Pursley I."/>
            <person name="Horton D.L."/>
            <person name="Alikhan N.F."/>
            <person name="Baker D."/>
            <person name="Gharbi K."/>
            <person name="Hall N."/>
            <person name="Watson M."/>
            <person name="Adriaenssens E.M."/>
            <person name="Foster-Nyarko E."/>
            <person name="Jarju S."/>
            <person name="Secka A."/>
            <person name="Antonio M."/>
            <person name="Oren A."/>
            <person name="Chaudhuri R.R."/>
            <person name="La Ragione R."/>
            <person name="Hildebrand F."/>
            <person name="Pallen M.J."/>
        </authorList>
    </citation>
    <scope>NUCLEOTIDE SEQUENCE</scope>
    <source>
        <strain evidence="9">CHK169-4300</strain>
    </source>
</reference>
<name>A0A9D2G2Q2_9LACT</name>
<feature type="domain" description="Acyl-CoA dehydrogenase/oxidase N-terminal" evidence="8">
    <location>
        <begin position="10"/>
        <end position="116"/>
    </location>
</feature>
<accession>A0A9D2G2Q2</accession>
<protein>
    <submittedName>
        <fullName evidence="9">Acyl-CoA/acyl-ACP dehydrogenase</fullName>
    </submittedName>
</protein>
<dbReference type="AlphaFoldDB" id="A0A9D2G2Q2"/>
<dbReference type="InterPro" id="IPR009075">
    <property type="entry name" value="AcylCo_DH/oxidase_C"/>
</dbReference>
<evidence type="ECO:0000256" key="1">
    <source>
        <dbReference type="ARBA" id="ARBA00001974"/>
    </source>
</evidence>
<dbReference type="Proteomes" id="UP000824106">
    <property type="component" value="Unassembled WGS sequence"/>
</dbReference>
<dbReference type="InterPro" id="IPR006089">
    <property type="entry name" value="Acyl-CoA_DH_CS"/>
</dbReference>
<reference evidence="9" key="2">
    <citation type="submission" date="2021-04" db="EMBL/GenBank/DDBJ databases">
        <authorList>
            <person name="Gilroy R."/>
        </authorList>
    </citation>
    <scope>NUCLEOTIDE SEQUENCE</scope>
    <source>
        <strain evidence="9">CHK169-4300</strain>
    </source>
</reference>
<keyword evidence="4 5" id="KW-0274">FAD</keyword>
<dbReference type="InterPro" id="IPR037069">
    <property type="entry name" value="AcylCoA_DH/ox_N_sf"/>
</dbReference>
<dbReference type="InterPro" id="IPR006091">
    <property type="entry name" value="Acyl-CoA_Oxase/DH_mid-dom"/>
</dbReference>
<dbReference type="SUPFAM" id="SSF47203">
    <property type="entry name" value="Acyl-CoA dehydrogenase C-terminal domain-like"/>
    <property type="match status" value="1"/>
</dbReference>
<evidence type="ECO:0000259" key="6">
    <source>
        <dbReference type="Pfam" id="PF00441"/>
    </source>
</evidence>
<dbReference type="PANTHER" id="PTHR43884:SF12">
    <property type="entry name" value="ISOVALERYL-COA DEHYDROGENASE, MITOCHONDRIAL-RELATED"/>
    <property type="match status" value="1"/>
</dbReference>
<evidence type="ECO:0000313" key="9">
    <source>
        <dbReference type="EMBL" id="HIZ71493.1"/>
    </source>
</evidence>
<dbReference type="Pfam" id="PF02770">
    <property type="entry name" value="Acyl-CoA_dh_M"/>
    <property type="match status" value="1"/>
</dbReference>
<keyword evidence="3 5" id="KW-0285">Flavoprotein</keyword>
<comment type="similarity">
    <text evidence="2 5">Belongs to the acyl-CoA dehydrogenase family.</text>
</comment>
<gene>
    <name evidence="9" type="ORF">H9808_07010</name>
</gene>
<dbReference type="GO" id="GO:0003995">
    <property type="term" value="F:acyl-CoA dehydrogenase activity"/>
    <property type="evidence" value="ECO:0007669"/>
    <property type="project" value="InterPro"/>
</dbReference>
<dbReference type="Gene3D" id="2.40.110.10">
    <property type="entry name" value="Butyryl-CoA Dehydrogenase, subunit A, domain 2"/>
    <property type="match status" value="1"/>
</dbReference>
<dbReference type="InterPro" id="IPR013786">
    <property type="entry name" value="AcylCoA_DH/ox_N"/>
</dbReference>
<dbReference type="InterPro" id="IPR046373">
    <property type="entry name" value="Acyl-CoA_Oxase/DH_mid-dom_sf"/>
</dbReference>
<evidence type="ECO:0000256" key="4">
    <source>
        <dbReference type="ARBA" id="ARBA00022827"/>
    </source>
</evidence>
<dbReference type="Pfam" id="PF00441">
    <property type="entry name" value="Acyl-CoA_dh_1"/>
    <property type="match status" value="1"/>
</dbReference>
<dbReference type="PANTHER" id="PTHR43884">
    <property type="entry name" value="ACYL-COA DEHYDROGENASE"/>
    <property type="match status" value="1"/>
</dbReference>
<evidence type="ECO:0000256" key="3">
    <source>
        <dbReference type="ARBA" id="ARBA00022630"/>
    </source>
</evidence>
<dbReference type="SUPFAM" id="SSF56645">
    <property type="entry name" value="Acyl-CoA dehydrogenase NM domain-like"/>
    <property type="match status" value="1"/>
</dbReference>
<comment type="caution">
    <text evidence="9">The sequence shown here is derived from an EMBL/GenBank/DDBJ whole genome shotgun (WGS) entry which is preliminary data.</text>
</comment>
<dbReference type="Gene3D" id="1.10.540.10">
    <property type="entry name" value="Acyl-CoA dehydrogenase/oxidase, N-terminal domain"/>
    <property type="match status" value="1"/>
</dbReference>
<keyword evidence="5" id="KW-0560">Oxidoreductase</keyword>
<dbReference type="InterPro" id="IPR009100">
    <property type="entry name" value="AcylCoA_DH/oxidase_NM_dom_sf"/>
</dbReference>
<dbReference type="EMBL" id="DXAZ01000114">
    <property type="protein sequence ID" value="HIZ71493.1"/>
    <property type="molecule type" value="Genomic_DNA"/>
</dbReference>
<comment type="cofactor">
    <cofactor evidence="1 5">
        <name>FAD</name>
        <dbReference type="ChEBI" id="CHEBI:57692"/>
    </cofactor>
</comment>
<evidence type="ECO:0000259" key="8">
    <source>
        <dbReference type="Pfam" id="PF02771"/>
    </source>
</evidence>
<evidence type="ECO:0000259" key="7">
    <source>
        <dbReference type="Pfam" id="PF02770"/>
    </source>
</evidence>
<feature type="domain" description="Acyl-CoA dehydrogenase/oxidase C-terminal" evidence="6">
    <location>
        <begin position="232"/>
        <end position="371"/>
    </location>
</feature>
<dbReference type="GO" id="GO:0050660">
    <property type="term" value="F:flavin adenine dinucleotide binding"/>
    <property type="evidence" value="ECO:0007669"/>
    <property type="project" value="InterPro"/>
</dbReference>
<proteinExistence type="inferred from homology"/>
<feature type="domain" description="Acyl-CoA oxidase/dehydrogenase middle" evidence="7">
    <location>
        <begin position="121"/>
        <end position="215"/>
    </location>
</feature>
<dbReference type="Gene3D" id="1.20.140.10">
    <property type="entry name" value="Butyryl-CoA Dehydrogenase, subunit A, domain 3"/>
    <property type="match status" value="1"/>
</dbReference>
<evidence type="ECO:0000313" key="10">
    <source>
        <dbReference type="Proteomes" id="UP000824106"/>
    </source>
</evidence>
<dbReference type="Pfam" id="PF02771">
    <property type="entry name" value="Acyl-CoA_dh_N"/>
    <property type="match status" value="1"/>
</dbReference>
<organism evidence="9 10">
    <name type="scientific">Candidatus Atopostipes pullistercoris</name>
    <dbReference type="NCBI Taxonomy" id="2838467"/>
    <lineage>
        <taxon>Bacteria</taxon>
        <taxon>Bacillati</taxon>
        <taxon>Bacillota</taxon>
        <taxon>Bacilli</taxon>
        <taxon>Lactobacillales</taxon>
        <taxon>Carnobacteriaceae</taxon>
        <taxon>Atopostipes</taxon>
    </lineage>
</organism>
<dbReference type="InterPro" id="IPR036250">
    <property type="entry name" value="AcylCo_DH-like_C"/>
</dbReference>
<sequence length="376" mass="41986">MNITNKFFLEDHNEFLKEIETYTQNNLAPVAKEYDESGEFPTELLPFFFEHHSFNFLISDSKENLAVFLEMIRIVSTKFASLASILLTQGLYAVSPFYSFGTEKQKDSYLKDLINGNKLGGFAMTEDHSGSDLSYLETTAWETENGWTINGSKKYVSNAAKADLFLVVAKANKLNGETGIGIFIVKRSNEGLNISDTMDKMGIKSLPVSSINLDKAIVPKNALLGETLNGEEQVEQIMNLMKLAVSMQAIGISQGSFEKGLHYLSLVRKFGNRLIDNQITQQTMADMNTNIHSAEAFTRYIILDDPQDTVEVAMAKILTANTAIETTETMIQLTGGYGYMKDSEIERYVRDAKITSIYGGSSDSQRKIVAQPWLKK</sequence>